<keyword evidence="1" id="KW-0678">Repressor</keyword>
<dbReference type="PANTHER" id="PTHR30146:SF148">
    <property type="entry name" value="HTH-TYPE TRANSCRIPTIONAL REPRESSOR PURR-RELATED"/>
    <property type="match status" value="1"/>
</dbReference>
<sequence>MSTERFAQKIARKFPPGDDARMAGPRRGARLVDVAKLAEVSISTVSHVLNGTRYVAPDTRERVRHALDALDYAPPAPIVSKRSGRALGLAITGASNPYFGDLIAGVESEASRAGFALLLCDTHDDAQLEASAVATLLAHNVEAVIIAPTPGWKETTLPVLRKHETPFVLVDRMSDVRTDQVGTENESVAAALVEHLIEIGHRRIGMLAGLAGLSTTDERRQGYRRAHDVAGIPVDDDLIVDAHSTVAGGRAGVISLLHLPDPPTAMFCGNNAMTIGALLALKETRHRIPEDMALVTFDDFEWASAMSPALTAAAQPFHAMGARAVQLLLRRLADPFAPRRIERLPAEIEHRESCGCRTADSRPDRSTPA</sequence>
<dbReference type="SMART" id="SM00354">
    <property type="entry name" value="HTH_LACI"/>
    <property type="match status" value="1"/>
</dbReference>
<dbReference type="SUPFAM" id="SSF53822">
    <property type="entry name" value="Periplasmic binding protein-like I"/>
    <property type="match status" value="1"/>
</dbReference>
<evidence type="ECO:0000256" key="2">
    <source>
        <dbReference type="ARBA" id="ARBA00023015"/>
    </source>
</evidence>
<evidence type="ECO:0000256" key="4">
    <source>
        <dbReference type="ARBA" id="ARBA00023163"/>
    </source>
</evidence>
<name>A0ABY2FNK3_9ACTN</name>
<evidence type="ECO:0000313" key="7">
    <source>
        <dbReference type="Proteomes" id="UP000295060"/>
    </source>
</evidence>
<dbReference type="CDD" id="cd01392">
    <property type="entry name" value="HTH_LacI"/>
    <property type="match status" value="1"/>
</dbReference>
<dbReference type="InterPro" id="IPR010982">
    <property type="entry name" value="Lambda_DNA-bd_dom_sf"/>
</dbReference>
<dbReference type="SUPFAM" id="SSF47413">
    <property type="entry name" value="lambda repressor-like DNA-binding domains"/>
    <property type="match status" value="1"/>
</dbReference>
<dbReference type="Gene3D" id="3.40.50.2300">
    <property type="match status" value="2"/>
</dbReference>
<organism evidence="6 7">
    <name type="scientific">Kribbella pratensis</name>
    <dbReference type="NCBI Taxonomy" id="2512112"/>
    <lineage>
        <taxon>Bacteria</taxon>
        <taxon>Bacillati</taxon>
        <taxon>Actinomycetota</taxon>
        <taxon>Actinomycetes</taxon>
        <taxon>Propionibacteriales</taxon>
        <taxon>Kribbellaceae</taxon>
        <taxon>Kribbella</taxon>
    </lineage>
</organism>
<dbReference type="PROSITE" id="PS50932">
    <property type="entry name" value="HTH_LACI_2"/>
    <property type="match status" value="1"/>
</dbReference>
<evidence type="ECO:0000259" key="5">
    <source>
        <dbReference type="PROSITE" id="PS50932"/>
    </source>
</evidence>
<evidence type="ECO:0000256" key="3">
    <source>
        <dbReference type="ARBA" id="ARBA00023125"/>
    </source>
</evidence>
<dbReference type="CDD" id="cd06267">
    <property type="entry name" value="PBP1_LacI_sugar_binding-like"/>
    <property type="match status" value="1"/>
</dbReference>
<feature type="domain" description="HTH lacI-type" evidence="5">
    <location>
        <begin position="29"/>
        <end position="83"/>
    </location>
</feature>
<dbReference type="InterPro" id="IPR028082">
    <property type="entry name" value="Peripla_BP_I"/>
</dbReference>
<dbReference type="InterPro" id="IPR046335">
    <property type="entry name" value="LacI/GalR-like_sensor"/>
</dbReference>
<proteinExistence type="predicted"/>
<evidence type="ECO:0000313" key="6">
    <source>
        <dbReference type="EMBL" id="TDW94349.1"/>
    </source>
</evidence>
<dbReference type="Pfam" id="PF00356">
    <property type="entry name" value="LacI"/>
    <property type="match status" value="1"/>
</dbReference>
<dbReference type="Proteomes" id="UP000295060">
    <property type="component" value="Unassembled WGS sequence"/>
</dbReference>
<comment type="caution">
    <text evidence="6">The sequence shown here is derived from an EMBL/GenBank/DDBJ whole genome shotgun (WGS) entry which is preliminary data.</text>
</comment>
<accession>A0ABY2FNK3</accession>
<dbReference type="Pfam" id="PF13377">
    <property type="entry name" value="Peripla_BP_3"/>
    <property type="match status" value="1"/>
</dbReference>
<keyword evidence="2" id="KW-0805">Transcription regulation</keyword>
<keyword evidence="4" id="KW-0804">Transcription</keyword>
<evidence type="ECO:0000256" key="1">
    <source>
        <dbReference type="ARBA" id="ARBA00022491"/>
    </source>
</evidence>
<keyword evidence="3" id="KW-0238">DNA-binding</keyword>
<dbReference type="PANTHER" id="PTHR30146">
    <property type="entry name" value="LACI-RELATED TRANSCRIPTIONAL REPRESSOR"/>
    <property type="match status" value="1"/>
</dbReference>
<gene>
    <name evidence="6" type="ORF">EV137_1653</name>
</gene>
<dbReference type="PROSITE" id="PS00356">
    <property type="entry name" value="HTH_LACI_1"/>
    <property type="match status" value="1"/>
</dbReference>
<dbReference type="Gene3D" id="1.10.260.40">
    <property type="entry name" value="lambda repressor-like DNA-binding domains"/>
    <property type="match status" value="1"/>
</dbReference>
<keyword evidence="7" id="KW-1185">Reference proteome</keyword>
<dbReference type="EMBL" id="SODU01000001">
    <property type="protein sequence ID" value="TDW94349.1"/>
    <property type="molecule type" value="Genomic_DNA"/>
</dbReference>
<reference evidence="6 7" key="1">
    <citation type="submission" date="2019-03" db="EMBL/GenBank/DDBJ databases">
        <title>Genomic Encyclopedia of Type Strains, Phase III (KMG-III): the genomes of soil and plant-associated and newly described type strains.</title>
        <authorList>
            <person name="Whitman W."/>
        </authorList>
    </citation>
    <scope>NUCLEOTIDE SEQUENCE [LARGE SCALE GENOMIC DNA]</scope>
    <source>
        <strain evidence="6 7">VKMAc-2574</strain>
    </source>
</reference>
<dbReference type="InterPro" id="IPR000843">
    <property type="entry name" value="HTH_LacI"/>
</dbReference>
<protein>
    <submittedName>
        <fullName evidence="6">LacI family transcriptional regulator</fullName>
    </submittedName>
</protein>